<evidence type="ECO:0000313" key="3">
    <source>
        <dbReference type="EMBL" id="CAF4039241.1"/>
    </source>
</evidence>
<comment type="caution">
    <text evidence="2">The sequence shown here is derived from an EMBL/GenBank/DDBJ whole genome shotgun (WGS) entry which is preliminary data.</text>
</comment>
<dbReference type="Proteomes" id="UP000663874">
    <property type="component" value="Unassembled WGS sequence"/>
</dbReference>
<dbReference type="EMBL" id="CAJOBE010007543">
    <property type="protein sequence ID" value="CAF4039241.1"/>
    <property type="molecule type" value="Genomic_DNA"/>
</dbReference>
<feature type="domain" description="F-box" evidence="1">
    <location>
        <begin position="1"/>
        <end position="59"/>
    </location>
</feature>
<evidence type="ECO:0000313" key="4">
    <source>
        <dbReference type="Proteomes" id="UP000663889"/>
    </source>
</evidence>
<dbReference type="InterPro" id="IPR032675">
    <property type="entry name" value="LRR_dom_sf"/>
</dbReference>
<name>A0A815RSU7_9BILA</name>
<accession>A0A815RSU7</accession>
<feature type="non-terminal residue" evidence="2">
    <location>
        <position position="273"/>
    </location>
</feature>
<dbReference type="AlphaFoldDB" id="A0A815RSU7"/>
<evidence type="ECO:0000313" key="2">
    <source>
        <dbReference type="EMBL" id="CAF1480351.1"/>
    </source>
</evidence>
<reference evidence="2" key="1">
    <citation type="submission" date="2021-02" db="EMBL/GenBank/DDBJ databases">
        <authorList>
            <person name="Nowell W R."/>
        </authorList>
    </citation>
    <scope>NUCLEOTIDE SEQUENCE</scope>
</reference>
<dbReference type="Proteomes" id="UP000663889">
    <property type="component" value="Unassembled WGS sequence"/>
</dbReference>
<gene>
    <name evidence="3" type="ORF">FNK824_LOCUS28080</name>
    <name evidence="2" type="ORF">SEV965_LOCUS35066</name>
</gene>
<dbReference type="InterPro" id="IPR001810">
    <property type="entry name" value="F-box_dom"/>
</dbReference>
<sequence>MSRLEIFPDELFLNLFSYIPPTDLYHIWHGLNRRFRAILRSVRISFDLNENTDENIRALNYFSKQIVFIHLRILYKSLDFKQYPNLCSLIIDTKLTKKQLDSIQPINLPCLKRLTFSKWSKDEEILNEIIFNRYSSNKQNFSSLKVYHLPSIPSYFISNTSNLSHIQTMIFDRVTPYDIDLILSLQPILRRLKVTIVRWVPDETIPQISINNKNYQHKHLIHLHTTMNTCNKLDDLYPLLSHIPCLRYLYIACDSLTINDFKQLAFELLTRLP</sequence>
<dbReference type="EMBL" id="CAJNOU010005507">
    <property type="protein sequence ID" value="CAF1480351.1"/>
    <property type="molecule type" value="Genomic_DNA"/>
</dbReference>
<organism evidence="2 4">
    <name type="scientific">Rotaria sordida</name>
    <dbReference type="NCBI Taxonomy" id="392033"/>
    <lineage>
        <taxon>Eukaryota</taxon>
        <taxon>Metazoa</taxon>
        <taxon>Spiralia</taxon>
        <taxon>Gnathifera</taxon>
        <taxon>Rotifera</taxon>
        <taxon>Eurotatoria</taxon>
        <taxon>Bdelloidea</taxon>
        <taxon>Philodinida</taxon>
        <taxon>Philodinidae</taxon>
        <taxon>Rotaria</taxon>
    </lineage>
</organism>
<dbReference type="PROSITE" id="PS50181">
    <property type="entry name" value="FBOX"/>
    <property type="match status" value="1"/>
</dbReference>
<proteinExistence type="predicted"/>
<dbReference type="Gene3D" id="3.80.10.10">
    <property type="entry name" value="Ribonuclease Inhibitor"/>
    <property type="match status" value="1"/>
</dbReference>
<protein>
    <recommendedName>
        <fullName evidence="1">F-box domain-containing protein</fullName>
    </recommendedName>
</protein>
<evidence type="ECO:0000259" key="1">
    <source>
        <dbReference type="PROSITE" id="PS50181"/>
    </source>
</evidence>